<keyword evidence="1" id="KW-0238">DNA-binding</keyword>
<organism evidence="3 4">
    <name type="scientific">Streptomyces himalayensis subsp. himalayensis</name>
    <dbReference type="NCBI Taxonomy" id="2756131"/>
    <lineage>
        <taxon>Bacteria</taxon>
        <taxon>Bacillati</taxon>
        <taxon>Actinomycetota</taxon>
        <taxon>Actinomycetes</taxon>
        <taxon>Kitasatosporales</taxon>
        <taxon>Streptomycetaceae</taxon>
        <taxon>Streptomyces</taxon>
        <taxon>Streptomyces himalayensis</taxon>
    </lineage>
</organism>
<evidence type="ECO:0000313" key="3">
    <source>
        <dbReference type="EMBL" id="MBA2948260.1"/>
    </source>
</evidence>
<dbReference type="PANTHER" id="PTHR46797">
    <property type="entry name" value="HTH-TYPE TRANSCRIPTIONAL REGULATOR"/>
    <property type="match status" value="1"/>
</dbReference>
<dbReference type="InterPro" id="IPR013096">
    <property type="entry name" value="Cupin_2"/>
</dbReference>
<protein>
    <submittedName>
        <fullName evidence="3">Helix-turn-helix transcriptional regulator</fullName>
    </submittedName>
</protein>
<dbReference type="InterPro" id="IPR010982">
    <property type="entry name" value="Lambda_DNA-bd_dom_sf"/>
</dbReference>
<evidence type="ECO:0000256" key="1">
    <source>
        <dbReference type="ARBA" id="ARBA00023125"/>
    </source>
</evidence>
<dbReference type="Pfam" id="PF07883">
    <property type="entry name" value="Cupin_2"/>
    <property type="match status" value="1"/>
</dbReference>
<gene>
    <name evidence="3" type="ORF">H1D24_21175</name>
</gene>
<dbReference type="GO" id="GO:0003700">
    <property type="term" value="F:DNA-binding transcription factor activity"/>
    <property type="evidence" value="ECO:0007669"/>
    <property type="project" value="TreeGrafter"/>
</dbReference>
<dbReference type="SUPFAM" id="SSF51182">
    <property type="entry name" value="RmlC-like cupins"/>
    <property type="match status" value="1"/>
</dbReference>
<evidence type="ECO:0000313" key="4">
    <source>
        <dbReference type="Proteomes" id="UP000545761"/>
    </source>
</evidence>
<dbReference type="SMART" id="SM00530">
    <property type="entry name" value="HTH_XRE"/>
    <property type="match status" value="1"/>
</dbReference>
<dbReference type="GO" id="GO:0003677">
    <property type="term" value="F:DNA binding"/>
    <property type="evidence" value="ECO:0007669"/>
    <property type="project" value="UniProtKB-KW"/>
</dbReference>
<accession>A0A7W0IAD3</accession>
<dbReference type="PANTHER" id="PTHR46797:SF1">
    <property type="entry name" value="METHYLPHOSPHONATE SYNTHASE"/>
    <property type="match status" value="1"/>
</dbReference>
<sequence length="223" mass="24070">MPDSGTSTDTGAEAVATGRAEIEAITNERLGERLRELRLRSGKSLRALARELGISASAVSQIERGTMRPSVSRLIAIVSAIDVPLAAVFDTSETGEYTATDEGGVPEPPVEGFAVRRSWEVAPVFLDGGVVFRRLSPVPTPDVEFFESTYPPGSVSNVHRQFLKHEGYEVGTVTQGELTIEFESETVTLGAGDSITYPCQRPHIVSNRSETATAVATWLIIHR</sequence>
<dbReference type="InterPro" id="IPR050807">
    <property type="entry name" value="TransReg_Diox_bact_type"/>
</dbReference>
<dbReference type="InterPro" id="IPR011051">
    <property type="entry name" value="RmlC_Cupin_sf"/>
</dbReference>
<dbReference type="SUPFAM" id="SSF47413">
    <property type="entry name" value="lambda repressor-like DNA-binding domains"/>
    <property type="match status" value="1"/>
</dbReference>
<dbReference type="Pfam" id="PF01381">
    <property type="entry name" value="HTH_3"/>
    <property type="match status" value="1"/>
</dbReference>
<dbReference type="InterPro" id="IPR001387">
    <property type="entry name" value="Cro/C1-type_HTH"/>
</dbReference>
<dbReference type="InterPro" id="IPR014710">
    <property type="entry name" value="RmlC-like_jellyroll"/>
</dbReference>
<dbReference type="Gene3D" id="1.10.260.40">
    <property type="entry name" value="lambda repressor-like DNA-binding domains"/>
    <property type="match status" value="1"/>
</dbReference>
<dbReference type="CDD" id="cd00093">
    <property type="entry name" value="HTH_XRE"/>
    <property type="match status" value="1"/>
</dbReference>
<dbReference type="Gene3D" id="2.60.120.10">
    <property type="entry name" value="Jelly Rolls"/>
    <property type="match status" value="1"/>
</dbReference>
<dbReference type="GO" id="GO:0005829">
    <property type="term" value="C:cytosol"/>
    <property type="evidence" value="ECO:0007669"/>
    <property type="project" value="TreeGrafter"/>
</dbReference>
<name>A0A7W0IAD3_9ACTN</name>
<dbReference type="CDD" id="cd02209">
    <property type="entry name" value="cupin_XRE_C"/>
    <property type="match status" value="1"/>
</dbReference>
<reference evidence="3 4" key="1">
    <citation type="submission" date="2020-07" db="EMBL/GenBank/DDBJ databases">
        <title>Streptomyces isolated from Indian soil.</title>
        <authorList>
            <person name="Mandal S."/>
            <person name="Maiti P.K."/>
        </authorList>
    </citation>
    <scope>NUCLEOTIDE SEQUENCE [LARGE SCALE GENOMIC DNA]</scope>
    <source>
        <strain evidence="3 4">PSKA28</strain>
    </source>
</reference>
<dbReference type="Proteomes" id="UP000545761">
    <property type="component" value="Unassembled WGS sequence"/>
</dbReference>
<dbReference type="EMBL" id="JACEHE010000013">
    <property type="protein sequence ID" value="MBA2948260.1"/>
    <property type="molecule type" value="Genomic_DNA"/>
</dbReference>
<dbReference type="AlphaFoldDB" id="A0A7W0IAD3"/>
<evidence type="ECO:0000259" key="2">
    <source>
        <dbReference type="PROSITE" id="PS50943"/>
    </source>
</evidence>
<comment type="caution">
    <text evidence="3">The sequence shown here is derived from an EMBL/GenBank/DDBJ whole genome shotgun (WGS) entry which is preliminary data.</text>
</comment>
<feature type="domain" description="HTH cro/C1-type" evidence="2">
    <location>
        <begin position="34"/>
        <end position="88"/>
    </location>
</feature>
<dbReference type="PROSITE" id="PS50943">
    <property type="entry name" value="HTH_CROC1"/>
    <property type="match status" value="1"/>
</dbReference>
<proteinExistence type="predicted"/>